<evidence type="ECO:0000256" key="1">
    <source>
        <dbReference type="SAM" id="Phobius"/>
    </source>
</evidence>
<dbReference type="Proteomes" id="UP000019678">
    <property type="component" value="Unassembled WGS sequence"/>
</dbReference>
<sequence>MRVVLETVRSDGRVDAASGAKVPKQADPQGADVELTDAWTRAGAQAPAIETLPEHVAEAARKADAAIPTSAKVGVVAAVFGVGVLAVVGVAAYARVVLPGWK</sequence>
<keyword evidence="1" id="KW-1133">Transmembrane helix</keyword>
<name>A0A017TE35_9BACT</name>
<protein>
    <submittedName>
        <fullName evidence="2">Uncharacterized protein</fullName>
    </submittedName>
</protein>
<dbReference type="EMBL" id="ASRX01000013">
    <property type="protein sequence ID" value="EYF07060.1"/>
    <property type="molecule type" value="Genomic_DNA"/>
</dbReference>
<keyword evidence="3" id="KW-1185">Reference proteome</keyword>
<comment type="caution">
    <text evidence="2">The sequence shown here is derived from an EMBL/GenBank/DDBJ whole genome shotgun (WGS) entry which is preliminary data.</text>
</comment>
<gene>
    <name evidence="2" type="ORF">CAP_1319</name>
</gene>
<dbReference type="RefSeq" id="WP_156040652.1">
    <property type="nucleotide sequence ID" value="NZ_ASRX01000013.1"/>
</dbReference>
<dbReference type="AlphaFoldDB" id="A0A017TE35"/>
<accession>A0A017TE35</accession>
<dbReference type="STRING" id="1192034.CAP_1319"/>
<reference evidence="2 3" key="1">
    <citation type="submission" date="2013-05" db="EMBL/GenBank/DDBJ databases">
        <title>Genome assembly of Chondromyces apiculatus DSM 436.</title>
        <authorList>
            <person name="Sharma G."/>
            <person name="Khatri I."/>
            <person name="Kaur C."/>
            <person name="Mayilraj S."/>
            <person name="Subramanian S."/>
        </authorList>
    </citation>
    <scope>NUCLEOTIDE SEQUENCE [LARGE SCALE GENOMIC DNA]</scope>
    <source>
        <strain evidence="2 3">DSM 436</strain>
    </source>
</reference>
<feature type="transmembrane region" description="Helical" evidence="1">
    <location>
        <begin position="71"/>
        <end position="94"/>
    </location>
</feature>
<evidence type="ECO:0000313" key="2">
    <source>
        <dbReference type="EMBL" id="EYF07060.1"/>
    </source>
</evidence>
<organism evidence="2 3">
    <name type="scientific">Chondromyces apiculatus DSM 436</name>
    <dbReference type="NCBI Taxonomy" id="1192034"/>
    <lineage>
        <taxon>Bacteria</taxon>
        <taxon>Pseudomonadati</taxon>
        <taxon>Myxococcota</taxon>
        <taxon>Polyangia</taxon>
        <taxon>Polyangiales</taxon>
        <taxon>Polyangiaceae</taxon>
        <taxon>Chondromyces</taxon>
    </lineage>
</organism>
<keyword evidence="1" id="KW-0812">Transmembrane</keyword>
<evidence type="ECO:0000313" key="3">
    <source>
        <dbReference type="Proteomes" id="UP000019678"/>
    </source>
</evidence>
<proteinExistence type="predicted"/>
<keyword evidence="1" id="KW-0472">Membrane</keyword>